<dbReference type="AlphaFoldDB" id="A0A9X3PKI0"/>
<dbReference type="InterPro" id="IPR025857">
    <property type="entry name" value="MacB_PCD"/>
</dbReference>
<sequence>MLRAALKGMAARKARLALTSLAVVLGSAFIAAALVLTASIQATVDDLNDELYAGSDVLVVPAAPESRGDSLVQQGIPAETLAAVEGTAGVDRVGTSVAGAINAIGDNGKVVGGLTPTMAANWTDEARDREMREGRAPESDGEVAVSAKFADDSGLSVGETVTAYSQTTEQTAYEIVGVYGYSGGRDSVSGATEIVFTTAEAQRLVFDGEDAYSALAVHAADGTDADDLAAALEPVAGAESQVQTWEDYNAEATAQSAELTGLVGNFLLGFGLIAVFVSVFLIANTFSIVIAGRLKEIAMMRAIGAGRGQVVRSILAEALLLGAIAAVVGAAVGVAGGAGLTAAIANSFLDAGQVSLAVPPTAILAALAVGIGVTVLAALVPAVRASKVPPVEAMRAAVKADRPITVITVTGAIVTFAGGAAMALGLTHNLGSDKAALAGTAVGAGLVFVGVTMLTAWLSKPLVGALGRLWSWNFAGKLGRRNAGRNPRRTAVTASALMIGVTLVTATATLLTSVKASIEDYFGEAVKAELFVTGPAVSELPASFDPAVMDDIRAIDDVESAVEVYYDIADIDGTDQYVNTTTDFGGIVDLFGGTFAEGGTGELADDEIAVNQSAADQLGVGIGDTVSATFSRGTEAHEFTVAAILVDNENTDGWYVAPAYVEEFYTTKPMMALVDVADDADIDAVTAAVDDALAGEPEVSAQNHEEFVAEVTVFFDFAIIAIQLLLGLAMIVAVIGVVNTLILSVLERTRELGMLRAIGMTRGQTVRMVIVESVTIALFGAVLGIAVGLGLGWALQNALADSGVDVFAVPIALIAGYLAAAVLVGLLAAIAPATRAAKTNILGAIAYE</sequence>
<feature type="domain" description="ABC3 transporter permease C-terminal" evidence="8">
    <location>
        <begin position="725"/>
        <end position="841"/>
    </location>
</feature>
<feature type="transmembrane region" description="Helical" evidence="7">
    <location>
        <begin position="717"/>
        <end position="746"/>
    </location>
</feature>
<protein>
    <submittedName>
        <fullName evidence="10">FtsX-like permease family protein</fullName>
    </submittedName>
</protein>
<keyword evidence="3 7" id="KW-0812">Transmembrane</keyword>
<feature type="transmembrane region" description="Helical" evidence="7">
    <location>
        <begin position="404"/>
        <end position="424"/>
    </location>
</feature>
<dbReference type="PANTHER" id="PTHR30572">
    <property type="entry name" value="MEMBRANE COMPONENT OF TRANSPORTER-RELATED"/>
    <property type="match status" value="1"/>
</dbReference>
<keyword evidence="4 7" id="KW-1133">Transmembrane helix</keyword>
<feature type="transmembrane region" description="Helical" evidence="7">
    <location>
        <begin position="314"/>
        <end position="342"/>
    </location>
</feature>
<evidence type="ECO:0000256" key="5">
    <source>
        <dbReference type="ARBA" id="ARBA00023136"/>
    </source>
</evidence>
<feature type="transmembrane region" description="Helical" evidence="7">
    <location>
        <begin position="807"/>
        <end position="831"/>
    </location>
</feature>
<reference evidence="10" key="1">
    <citation type="submission" date="2022-12" db="EMBL/GenBank/DDBJ databases">
        <title>Gycomyces niveus sp.nov.,a novel actinomycete isolated from soil in Shouguan.</title>
        <authorList>
            <person name="Yang X."/>
        </authorList>
    </citation>
    <scope>NUCLEOTIDE SEQUENCE</scope>
    <source>
        <strain evidence="10">NEAU-A15</strain>
    </source>
</reference>
<dbReference type="RefSeq" id="WP_270110168.1">
    <property type="nucleotide sequence ID" value="NZ_JAPZVP010000007.1"/>
</dbReference>
<dbReference type="EMBL" id="JAPZVP010000007">
    <property type="protein sequence ID" value="MDA1360260.1"/>
    <property type="molecule type" value="Genomic_DNA"/>
</dbReference>
<proteinExistence type="inferred from homology"/>
<feature type="transmembrane region" description="Helical" evidence="7">
    <location>
        <begin position="436"/>
        <end position="458"/>
    </location>
</feature>
<feature type="domain" description="MacB-like periplasmic core" evidence="9">
    <location>
        <begin position="17"/>
        <end position="234"/>
    </location>
</feature>
<accession>A0A9X3PKI0</accession>
<feature type="transmembrane region" description="Helical" evidence="7">
    <location>
        <begin position="490"/>
        <end position="511"/>
    </location>
</feature>
<feature type="transmembrane region" description="Helical" evidence="7">
    <location>
        <begin position="362"/>
        <end position="383"/>
    </location>
</feature>
<dbReference type="Pfam" id="PF12704">
    <property type="entry name" value="MacB_PCD"/>
    <property type="match status" value="2"/>
</dbReference>
<dbReference type="InterPro" id="IPR003838">
    <property type="entry name" value="ABC3_permease_C"/>
</dbReference>
<dbReference type="Proteomes" id="UP001146067">
    <property type="component" value="Unassembled WGS sequence"/>
</dbReference>
<keyword evidence="5 7" id="KW-0472">Membrane</keyword>
<evidence type="ECO:0000313" key="10">
    <source>
        <dbReference type="EMBL" id="MDA1360260.1"/>
    </source>
</evidence>
<gene>
    <name evidence="10" type="ORF">O1R50_11525</name>
</gene>
<evidence type="ECO:0000259" key="9">
    <source>
        <dbReference type="Pfam" id="PF12704"/>
    </source>
</evidence>
<feature type="domain" description="ABC3 transporter permease C-terminal" evidence="8">
    <location>
        <begin position="270"/>
        <end position="390"/>
    </location>
</feature>
<evidence type="ECO:0000256" key="2">
    <source>
        <dbReference type="ARBA" id="ARBA00022475"/>
    </source>
</evidence>
<dbReference type="Pfam" id="PF02687">
    <property type="entry name" value="FtsX"/>
    <property type="match status" value="2"/>
</dbReference>
<evidence type="ECO:0000256" key="1">
    <source>
        <dbReference type="ARBA" id="ARBA00004651"/>
    </source>
</evidence>
<feature type="transmembrane region" description="Helical" evidence="7">
    <location>
        <begin position="766"/>
        <end position="795"/>
    </location>
</feature>
<evidence type="ECO:0000256" key="4">
    <source>
        <dbReference type="ARBA" id="ARBA00022989"/>
    </source>
</evidence>
<feature type="domain" description="MacB-like periplasmic core" evidence="9">
    <location>
        <begin position="490"/>
        <end position="691"/>
    </location>
</feature>
<evidence type="ECO:0000313" key="11">
    <source>
        <dbReference type="Proteomes" id="UP001146067"/>
    </source>
</evidence>
<name>A0A9X3PKI0_9ACTN</name>
<evidence type="ECO:0000256" key="3">
    <source>
        <dbReference type="ARBA" id="ARBA00022692"/>
    </source>
</evidence>
<dbReference type="InterPro" id="IPR050250">
    <property type="entry name" value="Macrolide_Exporter_MacB"/>
</dbReference>
<dbReference type="GO" id="GO:0005886">
    <property type="term" value="C:plasma membrane"/>
    <property type="evidence" value="ECO:0007669"/>
    <property type="project" value="UniProtKB-SubCell"/>
</dbReference>
<feature type="transmembrane region" description="Helical" evidence="7">
    <location>
        <begin position="266"/>
        <end position="294"/>
    </location>
</feature>
<keyword evidence="2" id="KW-1003">Cell membrane</keyword>
<evidence type="ECO:0000256" key="7">
    <source>
        <dbReference type="SAM" id="Phobius"/>
    </source>
</evidence>
<comment type="caution">
    <text evidence="10">The sequence shown here is derived from an EMBL/GenBank/DDBJ whole genome shotgun (WGS) entry which is preliminary data.</text>
</comment>
<evidence type="ECO:0000259" key="8">
    <source>
        <dbReference type="Pfam" id="PF02687"/>
    </source>
</evidence>
<evidence type="ECO:0000256" key="6">
    <source>
        <dbReference type="ARBA" id="ARBA00038076"/>
    </source>
</evidence>
<dbReference type="GO" id="GO:0022857">
    <property type="term" value="F:transmembrane transporter activity"/>
    <property type="evidence" value="ECO:0007669"/>
    <property type="project" value="TreeGrafter"/>
</dbReference>
<keyword evidence="11" id="KW-1185">Reference proteome</keyword>
<comment type="similarity">
    <text evidence="6">Belongs to the ABC-4 integral membrane protein family.</text>
</comment>
<dbReference type="PANTHER" id="PTHR30572:SF4">
    <property type="entry name" value="ABC TRANSPORTER PERMEASE YTRF"/>
    <property type="match status" value="1"/>
</dbReference>
<comment type="subcellular location">
    <subcellularLocation>
        <location evidence="1">Cell membrane</location>
        <topology evidence="1">Multi-pass membrane protein</topology>
    </subcellularLocation>
</comment>
<organism evidence="10 11">
    <name type="scientific">Glycomyces luteolus</name>
    <dbReference type="NCBI Taxonomy" id="2670330"/>
    <lineage>
        <taxon>Bacteria</taxon>
        <taxon>Bacillati</taxon>
        <taxon>Actinomycetota</taxon>
        <taxon>Actinomycetes</taxon>
        <taxon>Glycomycetales</taxon>
        <taxon>Glycomycetaceae</taxon>
        <taxon>Glycomyces</taxon>
    </lineage>
</organism>